<reference evidence="3" key="1">
    <citation type="submission" date="2017-09" db="EMBL/GenBank/DDBJ databases">
        <title>Depth-based differentiation of microbial function through sediment-hosted aquifers and enrichment of novel symbionts in the deep terrestrial subsurface.</title>
        <authorList>
            <person name="Probst A.J."/>
            <person name="Ladd B."/>
            <person name="Jarett J.K."/>
            <person name="Geller-Mcgrath D.E."/>
            <person name="Sieber C.M.K."/>
            <person name="Emerson J.B."/>
            <person name="Anantharaman K."/>
            <person name="Thomas B.C."/>
            <person name="Malmstrom R."/>
            <person name="Stieglmeier M."/>
            <person name="Klingl A."/>
            <person name="Woyke T."/>
            <person name="Ryan C.M."/>
            <person name="Banfield J.F."/>
        </authorList>
    </citation>
    <scope>NUCLEOTIDE SEQUENCE [LARGE SCALE GENOMIC DNA]</scope>
</reference>
<evidence type="ECO:0000313" key="3">
    <source>
        <dbReference type="Proteomes" id="UP000230505"/>
    </source>
</evidence>
<evidence type="ECO:0000313" key="2">
    <source>
        <dbReference type="EMBL" id="PIX03145.1"/>
    </source>
</evidence>
<dbReference type="InterPro" id="IPR000073">
    <property type="entry name" value="AB_hydrolase_1"/>
</dbReference>
<dbReference type="AlphaFoldDB" id="A0A2M7IY89"/>
<dbReference type="Gene3D" id="3.40.50.1820">
    <property type="entry name" value="alpha/beta hydrolase"/>
    <property type="match status" value="1"/>
</dbReference>
<dbReference type="Pfam" id="PF00561">
    <property type="entry name" value="Abhydrolase_1"/>
    <property type="match status" value="1"/>
</dbReference>
<dbReference type="GO" id="GO:0016020">
    <property type="term" value="C:membrane"/>
    <property type="evidence" value="ECO:0007669"/>
    <property type="project" value="TreeGrafter"/>
</dbReference>
<dbReference type="Proteomes" id="UP000230505">
    <property type="component" value="Unassembled WGS sequence"/>
</dbReference>
<evidence type="ECO:0000259" key="1">
    <source>
        <dbReference type="Pfam" id="PF00561"/>
    </source>
</evidence>
<name>A0A2M7IY89_9BACT</name>
<dbReference type="InterPro" id="IPR029058">
    <property type="entry name" value="AB_hydrolase_fold"/>
</dbReference>
<protein>
    <recommendedName>
        <fullName evidence="1">AB hydrolase-1 domain-containing protein</fullName>
    </recommendedName>
</protein>
<feature type="domain" description="AB hydrolase-1" evidence="1">
    <location>
        <begin position="3"/>
        <end position="225"/>
    </location>
</feature>
<proteinExistence type="predicted"/>
<dbReference type="PRINTS" id="PR00111">
    <property type="entry name" value="ABHYDROLASE"/>
</dbReference>
<dbReference type="PANTHER" id="PTHR43798">
    <property type="entry name" value="MONOACYLGLYCEROL LIPASE"/>
    <property type="match status" value="1"/>
</dbReference>
<dbReference type="PANTHER" id="PTHR43798:SF33">
    <property type="entry name" value="HYDROLASE, PUTATIVE (AFU_ORTHOLOGUE AFUA_2G14860)-RELATED"/>
    <property type="match status" value="1"/>
</dbReference>
<sequence length="244" mass="27799">MDTLIILHGWQSSQEKWQKVKELLKSPILKVVALDLPGFKPENQLPRPWNLDDYAAWLENLLIAYPEPVYLLGHSFGGRIAIKLAAKNPEKLKGLILVAAAGIKRKKTIKDRILLKIVRLAKKLGVQEQSSDMRGFNQLARKIFYRYVLRRTDYFTANPIQKEIMKSALEEDLTALLPTISAPTLIIWGKKDSFTPIKDAYLMKEKIKNSRLEVLPQNGHSLHLQCPEKLAPAIKNFINSTLLP</sequence>
<dbReference type="EMBL" id="PFHV01000050">
    <property type="protein sequence ID" value="PIX03145.1"/>
    <property type="molecule type" value="Genomic_DNA"/>
</dbReference>
<dbReference type="SUPFAM" id="SSF53474">
    <property type="entry name" value="alpha/beta-Hydrolases"/>
    <property type="match status" value="1"/>
</dbReference>
<dbReference type="InterPro" id="IPR050266">
    <property type="entry name" value="AB_hydrolase_sf"/>
</dbReference>
<gene>
    <name evidence="2" type="ORF">COZ78_01910</name>
</gene>
<comment type="caution">
    <text evidence="2">The sequence shown here is derived from an EMBL/GenBank/DDBJ whole genome shotgun (WGS) entry which is preliminary data.</text>
</comment>
<accession>A0A2M7IY89</accession>
<organism evidence="2 3">
    <name type="scientific">bacterium (Candidatus Gribaldobacteria) CG_4_8_14_3_um_filter_42_11</name>
    <dbReference type="NCBI Taxonomy" id="2014267"/>
    <lineage>
        <taxon>Bacteria</taxon>
        <taxon>Candidatus Gribaldobacteria</taxon>
    </lineage>
</organism>